<dbReference type="RefSeq" id="WP_013159229.1">
    <property type="nucleotide sequence ID" value="NC_014212.1"/>
</dbReference>
<dbReference type="eggNOG" id="COG1172">
    <property type="taxonomic scope" value="Bacteria"/>
</dbReference>
<feature type="transmembrane region" description="Helical" evidence="9">
    <location>
        <begin position="72"/>
        <end position="91"/>
    </location>
</feature>
<feature type="transmembrane region" description="Helical" evidence="9">
    <location>
        <begin position="166"/>
        <end position="192"/>
    </location>
</feature>
<evidence type="ECO:0000313" key="10">
    <source>
        <dbReference type="EMBL" id="ADH64695.1"/>
    </source>
</evidence>
<evidence type="ECO:0000256" key="7">
    <source>
        <dbReference type="ARBA" id="ARBA00023136"/>
    </source>
</evidence>
<feature type="transmembrane region" description="Helical" evidence="9">
    <location>
        <begin position="45"/>
        <end position="65"/>
    </location>
</feature>
<feature type="transmembrane region" description="Helical" evidence="9">
    <location>
        <begin position="295"/>
        <end position="312"/>
    </location>
</feature>
<keyword evidence="7 9" id="KW-0472">Membrane</keyword>
<dbReference type="KEGG" id="msv:Mesil_2853"/>
<dbReference type="HOGENOM" id="CLU_028880_4_1_0"/>
<keyword evidence="6 9" id="KW-1133">Transmembrane helix</keyword>
<keyword evidence="11" id="KW-1185">Reference proteome</keyword>
<evidence type="ECO:0000256" key="4">
    <source>
        <dbReference type="ARBA" id="ARBA00022519"/>
    </source>
</evidence>
<feature type="transmembrane region" description="Helical" evidence="9">
    <location>
        <begin position="213"/>
        <end position="231"/>
    </location>
</feature>
<dbReference type="AlphaFoldDB" id="D7BCW2"/>
<keyword evidence="4" id="KW-0997">Cell inner membrane</keyword>
<reference evidence="10 11" key="1">
    <citation type="journal article" date="2010" name="Stand. Genomic Sci.">
        <title>Complete genome sequence of Meiothermus silvanus type strain (VI-R2).</title>
        <authorList>
            <person name="Sikorski J."/>
            <person name="Tindall B.J."/>
            <person name="Lowry S."/>
            <person name="Lucas S."/>
            <person name="Nolan M."/>
            <person name="Copeland A."/>
            <person name="Glavina Del Rio T."/>
            <person name="Tice H."/>
            <person name="Cheng J.F."/>
            <person name="Han C."/>
            <person name="Pitluck S."/>
            <person name="Liolios K."/>
            <person name="Ivanova N."/>
            <person name="Mavromatis K."/>
            <person name="Mikhailova N."/>
            <person name="Pati A."/>
            <person name="Goodwin L."/>
            <person name="Chen A."/>
            <person name="Palaniappan K."/>
            <person name="Land M."/>
            <person name="Hauser L."/>
            <person name="Chang Y.J."/>
            <person name="Jeffries C.D."/>
            <person name="Rohde M."/>
            <person name="Goker M."/>
            <person name="Woyke T."/>
            <person name="Bristow J."/>
            <person name="Eisen J.A."/>
            <person name="Markowitz V."/>
            <person name="Hugenholtz P."/>
            <person name="Kyrpides N.C."/>
            <person name="Klenk H.P."/>
            <person name="Lapidus A."/>
        </authorList>
    </citation>
    <scope>NUCLEOTIDE SEQUENCE [LARGE SCALE GENOMIC DNA]</scope>
    <source>
        <strain evidence="11">ATCC 700542 / DSM 9946 / VI-R2</strain>
    </source>
</reference>
<dbReference type="Proteomes" id="UP000001916">
    <property type="component" value="Chromosome"/>
</dbReference>
<dbReference type="EMBL" id="CP002042">
    <property type="protein sequence ID" value="ADH64695.1"/>
    <property type="molecule type" value="Genomic_DNA"/>
</dbReference>
<evidence type="ECO:0000313" key="11">
    <source>
        <dbReference type="Proteomes" id="UP000001916"/>
    </source>
</evidence>
<keyword evidence="3" id="KW-1003">Cell membrane</keyword>
<gene>
    <name evidence="10" type="ordered locus">Mesil_2853</name>
</gene>
<dbReference type="CDD" id="cd06579">
    <property type="entry name" value="TM_PBP1_transp_AraH_like"/>
    <property type="match status" value="1"/>
</dbReference>
<feature type="transmembrane region" description="Helical" evidence="9">
    <location>
        <begin position="123"/>
        <end position="146"/>
    </location>
</feature>
<proteinExistence type="predicted"/>
<dbReference type="OrthoDB" id="9813906at2"/>
<evidence type="ECO:0000256" key="1">
    <source>
        <dbReference type="ARBA" id="ARBA00004651"/>
    </source>
</evidence>
<feature type="transmembrane region" description="Helical" evidence="9">
    <location>
        <begin position="97"/>
        <end position="116"/>
    </location>
</feature>
<name>D7BCW2_ALLS1</name>
<comment type="subcellular location">
    <subcellularLocation>
        <location evidence="1">Cell membrane</location>
        <topology evidence="1">Multi-pass membrane protein</topology>
    </subcellularLocation>
</comment>
<feature type="transmembrane region" description="Helical" evidence="9">
    <location>
        <begin position="267"/>
        <end position="289"/>
    </location>
</feature>
<evidence type="ECO:0000256" key="3">
    <source>
        <dbReference type="ARBA" id="ARBA00022475"/>
    </source>
</evidence>
<dbReference type="PANTHER" id="PTHR32196:SF71">
    <property type="entry name" value="AUTOINDUCER 2 IMPORT SYSTEM PERMEASE PROTEIN LSRD"/>
    <property type="match status" value="1"/>
</dbReference>
<dbReference type="Pfam" id="PF02653">
    <property type="entry name" value="BPD_transp_2"/>
    <property type="match status" value="1"/>
</dbReference>
<evidence type="ECO:0000256" key="2">
    <source>
        <dbReference type="ARBA" id="ARBA00022448"/>
    </source>
</evidence>
<keyword evidence="5 9" id="KW-0812">Transmembrane</keyword>
<sequence length="317" mass="33080">MKVQPRLRLRLSVAELVLVGALALAIVVMAQLSPQFLTVRNFFEVTRFVAEAGLISLGMTAVILTGGIDLSVGSILGLSAIITGALFHAGWNVWLSALAGILAGTLAGALNGLIITRVGIPPLIVTLATLAIYRGLALGISQGQAYRGYPEGFYSLGQGYLGPVPVQLIVFALFSLAFVLLLGRTVFGRALYAIGNNETAARFSGLPVDRIKLIIYSLCGLLSGLAGVIFVSRLSTAKADAGLGYELDAITAVVLGGTAISGGQGGIWGTLLGLFIVGIVRNGMTLAFINADVQLVFIGLILIAAVTFNQVLRRGRR</sequence>
<protein>
    <recommendedName>
        <fullName evidence="8">Autoinducer 2 import system permease protein LsrD</fullName>
    </recommendedName>
</protein>
<dbReference type="PANTHER" id="PTHR32196">
    <property type="entry name" value="ABC TRANSPORTER PERMEASE PROTEIN YPHD-RELATED-RELATED"/>
    <property type="match status" value="1"/>
</dbReference>
<accession>D7BCW2</accession>
<keyword evidence="2" id="KW-0813">Transport</keyword>
<dbReference type="STRING" id="526227.Mesil_2853"/>
<evidence type="ECO:0000256" key="6">
    <source>
        <dbReference type="ARBA" id="ARBA00022989"/>
    </source>
</evidence>
<evidence type="ECO:0000256" key="5">
    <source>
        <dbReference type="ARBA" id="ARBA00022692"/>
    </source>
</evidence>
<evidence type="ECO:0000256" key="9">
    <source>
        <dbReference type="SAM" id="Phobius"/>
    </source>
</evidence>
<dbReference type="GO" id="GO:0005886">
    <property type="term" value="C:plasma membrane"/>
    <property type="evidence" value="ECO:0007669"/>
    <property type="project" value="UniProtKB-SubCell"/>
</dbReference>
<evidence type="ECO:0000256" key="8">
    <source>
        <dbReference type="ARBA" id="ARBA00039381"/>
    </source>
</evidence>
<dbReference type="InterPro" id="IPR001851">
    <property type="entry name" value="ABC_transp_permease"/>
</dbReference>
<organism evidence="10 11">
    <name type="scientific">Allomeiothermus silvanus (strain ATCC 700542 / DSM 9946 / NBRC 106475 / NCIMB 13440 / VI-R2)</name>
    <name type="common">Thermus silvanus</name>
    <dbReference type="NCBI Taxonomy" id="526227"/>
    <lineage>
        <taxon>Bacteria</taxon>
        <taxon>Thermotogati</taxon>
        <taxon>Deinococcota</taxon>
        <taxon>Deinococci</taxon>
        <taxon>Thermales</taxon>
        <taxon>Thermaceae</taxon>
        <taxon>Allomeiothermus</taxon>
    </lineage>
</organism>
<dbReference type="GO" id="GO:0022857">
    <property type="term" value="F:transmembrane transporter activity"/>
    <property type="evidence" value="ECO:0007669"/>
    <property type="project" value="InterPro"/>
</dbReference>
<feature type="transmembrane region" description="Helical" evidence="9">
    <location>
        <begin position="12"/>
        <end position="33"/>
    </location>
</feature>